<dbReference type="OrthoDB" id="109589at2"/>
<dbReference type="Gene3D" id="3.40.50.720">
    <property type="entry name" value="NAD(P)-binding Rossmann-like Domain"/>
    <property type="match status" value="1"/>
</dbReference>
<accession>A0A5B8Y664</accession>
<gene>
    <name evidence="4" type="ORF">FIV42_16290</name>
</gene>
<sequence>MSVIGLFKGKGPSGYGWSTTAYEVVDDLDLSGRHVLITGCNSGIGFDTMKAVAERGATVFAAARTRQKAQDAGAKVDGETIPVVCELAEPESVQACVDEVREHGVELDAIICNAGIMALPQLELAHGYEKQFFTNHVGHFILVTGLLDTLSDTGRVVMVSSDAHRSSPKEGIQFDNLDGSKGYSAWRAYGQSKLANLLFAKELGRRFADDDTRRVANAVHPGVIATNLTRHMNPILRTVWNMAEPLFLKSSPQGAATQTWAAVHPDAATINGEYMEDCNVADPAGRAKKPELARRLWEETERIVDEVTA</sequence>
<keyword evidence="5" id="KW-1185">Reference proteome</keyword>
<name>A0A4Y6PVH5_PERCE</name>
<dbReference type="GO" id="GO:0016491">
    <property type="term" value="F:oxidoreductase activity"/>
    <property type="evidence" value="ECO:0007669"/>
    <property type="project" value="UniProtKB-KW"/>
</dbReference>
<dbReference type="SUPFAM" id="SSF51735">
    <property type="entry name" value="NAD(P)-binding Rossmann-fold domains"/>
    <property type="match status" value="1"/>
</dbReference>
<dbReference type="PRINTS" id="PR00081">
    <property type="entry name" value="GDHRDH"/>
</dbReference>
<organism evidence="4 5">
    <name type="scientific">Persicimonas caeni</name>
    <dbReference type="NCBI Taxonomy" id="2292766"/>
    <lineage>
        <taxon>Bacteria</taxon>
        <taxon>Deltaproteobacteria</taxon>
        <taxon>Bradymonadales</taxon>
        <taxon>Bradymonadaceae</taxon>
        <taxon>Persicimonas</taxon>
    </lineage>
</organism>
<evidence type="ECO:0000256" key="3">
    <source>
        <dbReference type="ARBA" id="ARBA00023002"/>
    </source>
</evidence>
<dbReference type="CDD" id="cd05327">
    <property type="entry name" value="retinol-DH_like_SDR_c_like"/>
    <property type="match status" value="1"/>
</dbReference>
<evidence type="ECO:0000256" key="1">
    <source>
        <dbReference type="ARBA" id="ARBA00006484"/>
    </source>
</evidence>
<dbReference type="Proteomes" id="UP000315995">
    <property type="component" value="Chromosome"/>
</dbReference>
<keyword evidence="3" id="KW-0560">Oxidoreductase</keyword>
<evidence type="ECO:0000256" key="2">
    <source>
        <dbReference type="ARBA" id="ARBA00022857"/>
    </source>
</evidence>
<proteinExistence type="inferred from homology"/>
<comment type="similarity">
    <text evidence="1">Belongs to the short-chain dehydrogenases/reductases (SDR) family.</text>
</comment>
<dbReference type="EMBL" id="CP041186">
    <property type="protein sequence ID" value="QDG52240.1"/>
    <property type="molecule type" value="Genomic_DNA"/>
</dbReference>
<dbReference type="Pfam" id="PF00106">
    <property type="entry name" value="adh_short"/>
    <property type="match status" value="1"/>
</dbReference>
<dbReference type="InterPro" id="IPR002347">
    <property type="entry name" value="SDR_fam"/>
</dbReference>
<evidence type="ECO:0000313" key="5">
    <source>
        <dbReference type="Proteomes" id="UP000315995"/>
    </source>
</evidence>
<accession>A0A4Y6PVH5</accession>
<dbReference type="PANTHER" id="PTHR24320">
    <property type="entry name" value="RETINOL DEHYDROGENASE"/>
    <property type="match status" value="1"/>
</dbReference>
<evidence type="ECO:0000313" key="4">
    <source>
        <dbReference type="EMBL" id="QDG52240.1"/>
    </source>
</evidence>
<dbReference type="AlphaFoldDB" id="A0A4Y6PVH5"/>
<dbReference type="RefSeq" id="WP_141198712.1">
    <property type="nucleotide sequence ID" value="NZ_CP041186.1"/>
</dbReference>
<protein>
    <submittedName>
        <fullName evidence="4">SDR family oxidoreductase</fullName>
    </submittedName>
</protein>
<reference evidence="4 5" key="1">
    <citation type="submission" date="2019-06" db="EMBL/GenBank/DDBJ databases">
        <title>Persicimonas caeni gen. nov., sp. nov., a predatory bacterium isolated from solar saltern.</title>
        <authorList>
            <person name="Wang S."/>
        </authorList>
    </citation>
    <scope>NUCLEOTIDE SEQUENCE [LARGE SCALE GENOMIC DNA]</scope>
    <source>
        <strain evidence="4 5">YN101</strain>
    </source>
</reference>
<dbReference type="InterPro" id="IPR036291">
    <property type="entry name" value="NAD(P)-bd_dom_sf"/>
</dbReference>
<keyword evidence="2" id="KW-0521">NADP</keyword>
<dbReference type="PANTHER" id="PTHR24320:SF282">
    <property type="entry name" value="WW DOMAIN-CONTAINING OXIDOREDUCTASE"/>
    <property type="match status" value="1"/>
</dbReference>